<organism evidence="3 4">
    <name type="scientific">Nothophoma quercina</name>
    <dbReference type="NCBI Taxonomy" id="749835"/>
    <lineage>
        <taxon>Eukaryota</taxon>
        <taxon>Fungi</taxon>
        <taxon>Dikarya</taxon>
        <taxon>Ascomycota</taxon>
        <taxon>Pezizomycotina</taxon>
        <taxon>Dothideomycetes</taxon>
        <taxon>Pleosporomycetidae</taxon>
        <taxon>Pleosporales</taxon>
        <taxon>Pleosporineae</taxon>
        <taxon>Didymellaceae</taxon>
        <taxon>Nothophoma</taxon>
    </lineage>
</organism>
<feature type="region of interest" description="Disordered" evidence="1">
    <location>
        <begin position="423"/>
        <end position="475"/>
    </location>
</feature>
<proteinExistence type="predicted"/>
<keyword evidence="2" id="KW-1133">Transmembrane helix</keyword>
<dbReference type="EMBL" id="JAKIXB020000023">
    <property type="protein sequence ID" value="KAL1598208.1"/>
    <property type="molecule type" value="Genomic_DNA"/>
</dbReference>
<evidence type="ECO:0000313" key="3">
    <source>
        <dbReference type="EMBL" id="KAL1598208.1"/>
    </source>
</evidence>
<comment type="caution">
    <text evidence="3">The sequence shown here is derived from an EMBL/GenBank/DDBJ whole genome shotgun (WGS) entry which is preliminary data.</text>
</comment>
<evidence type="ECO:0000313" key="4">
    <source>
        <dbReference type="Proteomes" id="UP001521222"/>
    </source>
</evidence>
<feature type="transmembrane region" description="Helical" evidence="2">
    <location>
        <begin position="289"/>
        <end position="307"/>
    </location>
</feature>
<feature type="transmembrane region" description="Helical" evidence="2">
    <location>
        <begin position="143"/>
        <end position="163"/>
    </location>
</feature>
<feature type="compositionally biased region" description="Polar residues" evidence="1">
    <location>
        <begin position="487"/>
        <end position="499"/>
    </location>
</feature>
<name>A0ABR3R1B0_9PLEO</name>
<feature type="transmembrane region" description="Helical" evidence="2">
    <location>
        <begin position="15"/>
        <end position="36"/>
    </location>
</feature>
<feature type="transmembrane region" description="Helical" evidence="2">
    <location>
        <begin position="250"/>
        <end position="269"/>
    </location>
</feature>
<feature type="transmembrane region" description="Helical" evidence="2">
    <location>
        <begin position="64"/>
        <end position="86"/>
    </location>
</feature>
<reference evidence="3 4" key="1">
    <citation type="submission" date="2024-02" db="EMBL/GenBank/DDBJ databases">
        <title>De novo assembly and annotation of 12 fungi associated with fruit tree decline syndrome in Ontario, Canada.</title>
        <authorList>
            <person name="Sulman M."/>
            <person name="Ellouze W."/>
            <person name="Ilyukhin E."/>
        </authorList>
    </citation>
    <scope>NUCLEOTIDE SEQUENCE [LARGE SCALE GENOMIC DNA]</scope>
    <source>
        <strain evidence="3 4">M97-236</strain>
    </source>
</reference>
<dbReference type="Proteomes" id="UP001521222">
    <property type="component" value="Unassembled WGS sequence"/>
</dbReference>
<sequence>MAPVETDAASRSNNLPILIFGGQTLLVAGLTAHVLLTTRRAAKALPPSTRTRSQNDARRRHARIFSAIALLSLASVTAFSVVWRVISYVQWAELGERKTPGSLWQGWYGTGDEWVGRWHLGDWVKDVNLTQESDAVAVVKPEGFYYTAQHFSGLLASAIFIGVEGHRRNLSPWVIASFVTLGAFGSLGYALSLFFITILYTPVTVHNDDSPIQDALYTPRPFVYWTPVVSSLLSLNEWPKIVAHRDVFPVLRLGYVLVPLFLAFAPRITPVALGISHPTKAHAHRSYATVFHFLSIVSFVFYARIFYVTVRDTVPAPPNAVYELFANAVGRDTSASNRLLQGFGLVARKLSKISQHPALSVTVLDVLFTSISLLTWTFTRDLDVEAILDSSILSFLVPKHRAHVRFFEPLIKKLDAATNLSDPAEVIPSTTPKKRGRKSNAAKAAEAEAEAEAIASGSQTSPPASKGTRRSTRRSALAAFDDAVETVTGTKTPASQTINDLPASAEDDDDDNDSTYVPDADTQHQIEQTEFDGAETEGDYAEAAESTGLALFLTFFGGLGQLASAALGAEVAGPQQ</sequence>
<keyword evidence="2" id="KW-0472">Membrane</keyword>
<accession>A0ABR3R1B0</accession>
<evidence type="ECO:0000256" key="2">
    <source>
        <dbReference type="SAM" id="Phobius"/>
    </source>
</evidence>
<feature type="transmembrane region" description="Helical" evidence="2">
    <location>
        <begin position="175"/>
        <end position="202"/>
    </location>
</feature>
<feature type="region of interest" description="Disordered" evidence="1">
    <location>
        <begin position="487"/>
        <end position="522"/>
    </location>
</feature>
<keyword evidence="2" id="KW-0812">Transmembrane</keyword>
<evidence type="ECO:0000256" key="1">
    <source>
        <dbReference type="SAM" id="MobiDB-lite"/>
    </source>
</evidence>
<gene>
    <name evidence="3" type="ORF">SLS59_006892</name>
</gene>
<keyword evidence="4" id="KW-1185">Reference proteome</keyword>
<protein>
    <submittedName>
        <fullName evidence="3">Uncharacterized protein</fullName>
    </submittedName>
</protein>